<name>A0ABQ7U2W1_SOLTU</name>
<evidence type="ECO:0000313" key="1">
    <source>
        <dbReference type="EMBL" id="KAH0740629.1"/>
    </source>
</evidence>
<evidence type="ECO:0000313" key="2">
    <source>
        <dbReference type="Proteomes" id="UP000826656"/>
    </source>
</evidence>
<keyword evidence="2" id="KW-1185">Reference proteome</keyword>
<gene>
    <name evidence="1" type="ORF">KY290_033672</name>
</gene>
<organism evidence="1 2">
    <name type="scientific">Solanum tuberosum</name>
    <name type="common">Potato</name>
    <dbReference type="NCBI Taxonomy" id="4113"/>
    <lineage>
        <taxon>Eukaryota</taxon>
        <taxon>Viridiplantae</taxon>
        <taxon>Streptophyta</taxon>
        <taxon>Embryophyta</taxon>
        <taxon>Tracheophyta</taxon>
        <taxon>Spermatophyta</taxon>
        <taxon>Magnoliopsida</taxon>
        <taxon>eudicotyledons</taxon>
        <taxon>Gunneridae</taxon>
        <taxon>Pentapetalae</taxon>
        <taxon>asterids</taxon>
        <taxon>lamiids</taxon>
        <taxon>Solanales</taxon>
        <taxon>Solanaceae</taxon>
        <taxon>Solanoideae</taxon>
        <taxon>Solaneae</taxon>
        <taxon>Solanum</taxon>
    </lineage>
</organism>
<accession>A0ABQ7U2W1</accession>
<reference evidence="1 2" key="1">
    <citation type="journal article" date="2021" name="bioRxiv">
        <title>Chromosome-scale and haplotype-resolved genome assembly of a tetraploid potato cultivar.</title>
        <authorList>
            <person name="Sun H."/>
            <person name="Jiao W.-B."/>
            <person name="Krause K."/>
            <person name="Campoy J.A."/>
            <person name="Goel M."/>
            <person name="Folz-Donahue K."/>
            <person name="Kukat C."/>
            <person name="Huettel B."/>
            <person name="Schneeberger K."/>
        </authorList>
    </citation>
    <scope>NUCLEOTIDE SEQUENCE [LARGE SCALE GENOMIC DNA]</scope>
    <source>
        <strain evidence="1">SolTubOtavaFocal</strain>
        <tissue evidence="1">Leaves</tissue>
    </source>
</reference>
<sequence>MFDPKQDLSDNGSGSNVCKGMYSCKGVTGIGLEPNYPISTCCVYDPPVPIGSGYGLNLARLQCSSYSSIYGFGSYEMGVWDFFVV</sequence>
<dbReference type="Proteomes" id="UP000826656">
    <property type="component" value="Unassembled WGS sequence"/>
</dbReference>
<dbReference type="PANTHER" id="PTHR33355">
    <property type="entry name" value="WALL-ASSOCIATED RECEPTOR KINASE CARBOXY-TERMINAL PROTEIN-RELATED"/>
    <property type="match status" value="1"/>
</dbReference>
<protein>
    <submittedName>
        <fullName evidence="1">Uncharacterized protein</fullName>
    </submittedName>
</protein>
<dbReference type="PANTHER" id="PTHR33355:SF13">
    <property type="entry name" value="WALL-ASSOCIATED RECEPTOR KINASE 3-LIKE"/>
    <property type="match status" value="1"/>
</dbReference>
<comment type="caution">
    <text evidence="1">The sequence shown here is derived from an EMBL/GenBank/DDBJ whole genome shotgun (WGS) entry which is preliminary data.</text>
</comment>
<proteinExistence type="predicted"/>
<dbReference type="EMBL" id="JAIVGD010000026">
    <property type="protein sequence ID" value="KAH0740629.1"/>
    <property type="molecule type" value="Genomic_DNA"/>
</dbReference>